<feature type="region of interest" description="Disordered" evidence="12">
    <location>
        <begin position="186"/>
        <end position="238"/>
    </location>
</feature>
<evidence type="ECO:0000313" key="14">
    <source>
        <dbReference type="EMBL" id="MFN2977462.1"/>
    </source>
</evidence>
<dbReference type="InterPro" id="IPR050324">
    <property type="entry name" value="CDP-alcohol_PTase-I"/>
</dbReference>
<dbReference type="EC" id="2.7.8.-" evidence="14"/>
<dbReference type="InterPro" id="IPR043130">
    <property type="entry name" value="CDP-OH_PTrfase_TM_dom"/>
</dbReference>
<reference evidence="14 15" key="1">
    <citation type="submission" date="2024-12" db="EMBL/GenBank/DDBJ databases">
        <authorList>
            <person name="Lee Y."/>
        </authorList>
    </citation>
    <scope>NUCLEOTIDE SEQUENCE [LARGE SCALE GENOMIC DNA]</scope>
    <source>
        <strain evidence="14 15">03SUJ4</strain>
    </source>
</reference>
<feature type="transmembrane region" description="Helical" evidence="13">
    <location>
        <begin position="125"/>
        <end position="146"/>
    </location>
</feature>
<evidence type="ECO:0000256" key="6">
    <source>
        <dbReference type="ARBA" id="ARBA00022989"/>
    </source>
</evidence>
<evidence type="ECO:0000256" key="13">
    <source>
        <dbReference type="SAM" id="Phobius"/>
    </source>
</evidence>
<comment type="subcellular location">
    <subcellularLocation>
        <location evidence="1">Membrane</location>
        <topology evidence="1">Multi-pass membrane protein</topology>
    </subcellularLocation>
</comment>
<dbReference type="Gene3D" id="1.20.120.1760">
    <property type="match status" value="1"/>
</dbReference>
<dbReference type="PROSITE" id="PS00379">
    <property type="entry name" value="CDP_ALCOHOL_P_TRANSF"/>
    <property type="match status" value="1"/>
</dbReference>
<evidence type="ECO:0000313" key="15">
    <source>
        <dbReference type="Proteomes" id="UP001634747"/>
    </source>
</evidence>
<sequence>MTLLEQIRATPNLLTLLRLFLIPFLVINLLDHHNGVALLLFVLAGMSDALDGQIARRWGQSTRLGQYLDPIADKLLLSTLFLTVTHMRLVPQYVTVLVFARDLGILLISTLLYATNTMRDFRPSLLGKLNTLLQLATVLVVLVEAVQPTEPWWTVRGWMLIAVAWLAPLSAAQYAWIVTRTVSADSTPSRAEGASGTPSPAAVTADGTMLPLDDAAEVQPAHTESSARVLAQPNGDAL</sequence>
<evidence type="ECO:0000256" key="12">
    <source>
        <dbReference type="SAM" id="MobiDB-lite"/>
    </source>
</evidence>
<gene>
    <name evidence="14" type="ORF">ACK2TP_16950</name>
</gene>
<evidence type="ECO:0000256" key="4">
    <source>
        <dbReference type="ARBA" id="ARBA00022679"/>
    </source>
</evidence>
<dbReference type="InterPro" id="IPR048254">
    <property type="entry name" value="CDP_ALCOHOL_P_TRANSF_CS"/>
</dbReference>
<feature type="transmembrane region" description="Helical" evidence="13">
    <location>
        <begin position="93"/>
        <end position="113"/>
    </location>
</feature>
<dbReference type="PANTHER" id="PTHR14269:SF11">
    <property type="entry name" value="CDP-DIACYLGLYCEROL--GLYCEROL-3-PHOSPHATE 3-PHOSPHATIDYLTRANSFERASE"/>
    <property type="match status" value="1"/>
</dbReference>
<protein>
    <submittedName>
        <fullName evidence="14">CDP-alcohol phosphatidyltransferase family protein</fullName>
        <ecNumber evidence="14">2.7.8.-</ecNumber>
    </submittedName>
</protein>
<evidence type="ECO:0000256" key="1">
    <source>
        <dbReference type="ARBA" id="ARBA00004141"/>
    </source>
</evidence>
<evidence type="ECO:0000256" key="7">
    <source>
        <dbReference type="ARBA" id="ARBA00023098"/>
    </source>
</evidence>
<proteinExistence type="inferred from homology"/>
<evidence type="ECO:0000256" key="11">
    <source>
        <dbReference type="RuleBase" id="RU003750"/>
    </source>
</evidence>
<keyword evidence="15" id="KW-1185">Reference proteome</keyword>
<dbReference type="EMBL" id="JBJYXY010000001">
    <property type="protein sequence ID" value="MFN2977462.1"/>
    <property type="molecule type" value="Genomic_DNA"/>
</dbReference>
<evidence type="ECO:0000256" key="8">
    <source>
        <dbReference type="ARBA" id="ARBA00023136"/>
    </source>
</evidence>
<keyword evidence="6 13" id="KW-1133">Transmembrane helix</keyword>
<evidence type="ECO:0000256" key="10">
    <source>
        <dbReference type="ARBA" id="ARBA00023264"/>
    </source>
</evidence>
<dbReference type="InterPro" id="IPR000462">
    <property type="entry name" value="CDP-OH_P_trans"/>
</dbReference>
<comment type="similarity">
    <text evidence="2 11">Belongs to the CDP-alcohol phosphatidyltransferase class-I family.</text>
</comment>
<evidence type="ECO:0000256" key="5">
    <source>
        <dbReference type="ARBA" id="ARBA00022692"/>
    </source>
</evidence>
<feature type="transmembrane region" description="Helical" evidence="13">
    <location>
        <begin position="12"/>
        <end position="30"/>
    </location>
</feature>
<keyword evidence="5 13" id="KW-0812">Transmembrane</keyword>
<dbReference type="Proteomes" id="UP001634747">
    <property type="component" value="Unassembled WGS sequence"/>
</dbReference>
<keyword evidence="9" id="KW-0594">Phospholipid biosynthesis</keyword>
<dbReference type="Pfam" id="PF01066">
    <property type="entry name" value="CDP-OH_P_transf"/>
    <property type="match status" value="1"/>
</dbReference>
<keyword evidence="8 13" id="KW-0472">Membrane</keyword>
<accession>A0ABW9KPG9</accession>
<organism evidence="14 15">
    <name type="scientific">Terriglobus aquaticus</name>
    <dbReference type="NCBI Taxonomy" id="940139"/>
    <lineage>
        <taxon>Bacteria</taxon>
        <taxon>Pseudomonadati</taxon>
        <taxon>Acidobacteriota</taxon>
        <taxon>Terriglobia</taxon>
        <taxon>Terriglobales</taxon>
        <taxon>Acidobacteriaceae</taxon>
        <taxon>Terriglobus</taxon>
    </lineage>
</organism>
<dbReference type="PANTHER" id="PTHR14269">
    <property type="entry name" value="CDP-DIACYLGLYCEROL--GLYCEROL-3-PHOSPHATE 3-PHOSPHATIDYLTRANSFERASE-RELATED"/>
    <property type="match status" value="1"/>
</dbReference>
<evidence type="ECO:0000256" key="9">
    <source>
        <dbReference type="ARBA" id="ARBA00023209"/>
    </source>
</evidence>
<feature type="transmembrane region" description="Helical" evidence="13">
    <location>
        <begin position="158"/>
        <end position="177"/>
    </location>
</feature>
<keyword evidence="7" id="KW-0443">Lipid metabolism</keyword>
<evidence type="ECO:0000256" key="2">
    <source>
        <dbReference type="ARBA" id="ARBA00010441"/>
    </source>
</evidence>
<comment type="caution">
    <text evidence="14">The sequence shown here is derived from an EMBL/GenBank/DDBJ whole genome shotgun (WGS) entry which is preliminary data.</text>
</comment>
<keyword evidence="10" id="KW-1208">Phospholipid metabolism</keyword>
<keyword evidence="3" id="KW-0444">Lipid biosynthesis</keyword>
<dbReference type="GO" id="GO:0016740">
    <property type="term" value="F:transferase activity"/>
    <property type="evidence" value="ECO:0007669"/>
    <property type="project" value="UniProtKB-KW"/>
</dbReference>
<dbReference type="RefSeq" id="WP_263414376.1">
    <property type="nucleotide sequence ID" value="NZ_BAABBH010000001.1"/>
</dbReference>
<name>A0ABW9KPG9_9BACT</name>
<keyword evidence="4 11" id="KW-0808">Transferase</keyword>
<evidence type="ECO:0000256" key="3">
    <source>
        <dbReference type="ARBA" id="ARBA00022516"/>
    </source>
</evidence>